<name>A0A9D2HCK0_9FIRM</name>
<proteinExistence type="inferred from homology"/>
<evidence type="ECO:0000313" key="12">
    <source>
        <dbReference type="Proteomes" id="UP000824223"/>
    </source>
</evidence>
<evidence type="ECO:0000256" key="9">
    <source>
        <dbReference type="HAMAP-Rule" id="MF_00082"/>
    </source>
</evidence>
<dbReference type="PIRSF" id="PIRSF000728">
    <property type="entry name" value="NAGK"/>
    <property type="match status" value="1"/>
</dbReference>
<comment type="similarity">
    <text evidence="9">Belongs to the acetylglutamate kinase family. ArgB subfamily.</text>
</comment>
<comment type="pathway">
    <text evidence="1 9">Amino-acid biosynthesis; L-arginine biosynthesis; N(2)-acetyl-L-ornithine from L-glutamate: step 2/4.</text>
</comment>
<dbReference type="EMBL" id="DXAK01000045">
    <property type="protein sequence ID" value="HJA07295.1"/>
    <property type="molecule type" value="Genomic_DNA"/>
</dbReference>
<feature type="binding site" evidence="9">
    <location>
        <position position="184"/>
    </location>
    <ligand>
        <name>substrate</name>
    </ligand>
</feature>
<dbReference type="EC" id="2.7.2.8" evidence="9"/>
<dbReference type="InterPro" id="IPR001048">
    <property type="entry name" value="Asp/Glu/Uridylate_kinase"/>
</dbReference>
<gene>
    <name evidence="9 11" type="primary">argB</name>
    <name evidence="11" type="ORF">H9798_09180</name>
</gene>
<comment type="catalytic activity">
    <reaction evidence="8 9">
        <text>N-acetyl-L-glutamate + ATP = N-acetyl-L-glutamyl 5-phosphate + ADP</text>
        <dbReference type="Rhea" id="RHEA:14629"/>
        <dbReference type="ChEBI" id="CHEBI:30616"/>
        <dbReference type="ChEBI" id="CHEBI:44337"/>
        <dbReference type="ChEBI" id="CHEBI:57936"/>
        <dbReference type="ChEBI" id="CHEBI:456216"/>
        <dbReference type="EC" id="2.7.2.8"/>
    </reaction>
</comment>
<feature type="site" description="Transition state stabilizer" evidence="9">
    <location>
        <position position="247"/>
    </location>
</feature>
<keyword evidence="3 9" id="KW-0028">Amino-acid biosynthesis</keyword>
<keyword evidence="4 9" id="KW-0808">Transferase</keyword>
<evidence type="ECO:0000313" key="11">
    <source>
        <dbReference type="EMBL" id="HJA07295.1"/>
    </source>
</evidence>
<evidence type="ECO:0000256" key="1">
    <source>
        <dbReference type="ARBA" id="ARBA00004828"/>
    </source>
</evidence>
<dbReference type="InterPro" id="IPR036393">
    <property type="entry name" value="AceGlu_kinase-like_sf"/>
</dbReference>
<accession>A0A9D2HCK0</accession>
<dbReference type="AlphaFoldDB" id="A0A9D2HCK0"/>
<comment type="subcellular location">
    <subcellularLocation>
        <location evidence="9">Cytoplasm</location>
    </subcellularLocation>
</comment>
<evidence type="ECO:0000256" key="2">
    <source>
        <dbReference type="ARBA" id="ARBA00022571"/>
    </source>
</evidence>
<dbReference type="Pfam" id="PF00696">
    <property type="entry name" value="AA_kinase"/>
    <property type="match status" value="1"/>
</dbReference>
<dbReference type="InterPro" id="IPR041727">
    <property type="entry name" value="NAGK-C"/>
</dbReference>
<dbReference type="Gene3D" id="3.40.1160.10">
    <property type="entry name" value="Acetylglutamate kinase-like"/>
    <property type="match status" value="1"/>
</dbReference>
<feature type="domain" description="Aspartate/glutamate/uridylate kinase" evidence="10">
    <location>
        <begin position="28"/>
        <end position="266"/>
    </location>
</feature>
<keyword evidence="6 9" id="KW-0418">Kinase</keyword>
<feature type="binding site" evidence="9">
    <location>
        <begin position="68"/>
        <end position="69"/>
    </location>
    <ligand>
        <name>substrate</name>
    </ligand>
</feature>
<reference evidence="11" key="1">
    <citation type="journal article" date="2021" name="PeerJ">
        <title>Extensive microbial diversity within the chicken gut microbiome revealed by metagenomics and culture.</title>
        <authorList>
            <person name="Gilroy R."/>
            <person name="Ravi A."/>
            <person name="Getino M."/>
            <person name="Pursley I."/>
            <person name="Horton D.L."/>
            <person name="Alikhan N.F."/>
            <person name="Baker D."/>
            <person name="Gharbi K."/>
            <person name="Hall N."/>
            <person name="Watson M."/>
            <person name="Adriaenssens E.M."/>
            <person name="Foster-Nyarko E."/>
            <person name="Jarju S."/>
            <person name="Secka A."/>
            <person name="Antonio M."/>
            <person name="Oren A."/>
            <person name="Chaudhuri R.R."/>
            <person name="La Ragione R."/>
            <person name="Hildebrand F."/>
            <person name="Pallen M.J."/>
        </authorList>
    </citation>
    <scope>NUCLEOTIDE SEQUENCE</scope>
    <source>
        <strain evidence="11">ChiSjej2B20-11307</strain>
    </source>
</reference>
<evidence type="ECO:0000259" key="10">
    <source>
        <dbReference type="Pfam" id="PF00696"/>
    </source>
</evidence>
<dbReference type="InterPro" id="IPR037528">
    <property type="entry name" value="ArgB"/>
</dbReference>
<dbReference type="SUPFAM" id="SSF53633">
    <property type="entry name" value="Carbamate kinase-like"/>
    <property type="match status" value="1"/>
</dbReference>
<keyword evidence="2 9" id="KW-0055">Arginine biosynthesis</keyword>
<evidence type="ECO:0000256" key="3">
    <source>
        <dbReference type="ARBA" id="ARBA00022605"/>
    </source>
</evidence>
<feature type="site" description="Transition state stabilizer" evidence="9">
    <location>
        <position position="33"/>
    </location>
</feature>
<feature type="binding site" evidence="9">
    <location>
        <position position="90"/>
    </location>
    <ligand>
        <name>substrate</name>
    </ligand>
</feature>
<dbReference type="PRINTS" id="PR00474">
    <property type="entry name" value="GLU5KINASE"/>
</dbReference>
<comment type="caution">
    <text evidence="11">The sequence shown here is derived from an EMBL/GenBank/DDBJ whole genome shotgun (WGS) entry which is preliminary data.</text>
</comment>
<keyword evidence="7 9" id="KW-0067">ATP-binding</keyword>
<dbReference type="HAMAP" id="MF_00082">
    <property type="entry name" value="ArgB"/>
    <property type="match status" value="1"/>
</dbReference>
<evidence type="ECO:0000256" key="8">
    <source>
        <dbReference type="ARBA" id="ARBA00048141"/>
    </source>
</evidence>
<dbReference type="InterPro" id="IPR001057">
    <property type="entry name" value="Glu/AcGlu_kinase"/>
</dbReference>
<dbReference type="PANTHER" id="PTHR23342">
    <property type="entry name" value="N-ACETYLGLUTAMATE SYNTHASE"/>
    <property type="match status" value="1"/>
</dbReference>
<evidence type="ECO:0000256" key="5">
    <source>
        <dbReference type="ARBA" id="ARBA00022741"/>
    </source>
</evidence>
<keyword evidence="9" id="KW-0963">Cytoplasm</keyword>
<comment type="function">
    <text evidence="9">Catalyzes the ATP-dependent phosphorylation of N-acetyl-L-glutamate.</text>
</comment>
<evidence type="ECO:0000256" key="7">
    <source>
        <dbReference type="ARBA" id="ARBA00022840"/>
    </source>
</evidence>
<dbReference type="GO" id="GO:0042450">
    <property type="term" value="P:L-arginine biosynthetic process via ornithine"/>
    <property type="evidence" value="ECO:0007669"/>
    <property type="project" value="UniProtKB-UniRule"/>
</dbReference>
<evidence type="ECO:0000256" key="6">
    <source>
        <dbReference type="ARBA" id="ARBA00022777"/>
    </source>
</evidence>
<dbReference type="Proteomes" id="UP000824223">
    <property type="component" value="Unassembled WGS sequence"/>
</dbReference>
<keyword evidence="5 9" id="KW-0547">Nucleotide-binding</keyword>
<organism evidence="11 12">
    <name type="scientific">Candidatus Mediterraneibacter pullicola</name>
    <dbReference type="NCBI Taxonomy" id="2838682"/>
    <lineage>
        <taxon>Bacteria</taxon>
        <taxon>Bacillati</taxon>
        <taxon>Bacillota</taxon>
        <taxon>Clostridia</taxon>
        <taxon>Lachnospirales</taxon>
        <taxon>Lachnospiraceae</taxon>
        <taxon>Mediterraneibacter</taxon>
    </lineage>
</organism>
<dbReference type="GO" id="GO:0003991">
    <property type="term" value="F:acetylglutamate kinase activity"/>
    <property type="evidence" value="ECO:0007669"/>
    <property type="project" value="UniProtKB-UniRule"/>
</dbReference>
<evidence type="ECO:0000256" key="4">
    <source>
        <dbReference type="ARBA" id="ARBA00022679"/>
    </source>
</evidence>
<protein>
    <recommendedName>
        <fullName evidence="9">Acetylglutamate kinase</fullName>
        <ecNumber evidence="9">2.7.2.8</ecNumber>
    </recommendedName>
    <alternativeName>
        <fullName evidence="9">N-acetyl-L-glutamate 5-phosphotransferase</fullName>
    </alternativeName>
    <alternativeName>
        <fullName evidence="9">NAG kinase</fullName>
        <shortName evidence="9">NAGK</shortName>
    </alternativeName>
</protein>
<dbReference type="GO" id="GO:0005524">
    <property type="term" value="F:ATP binding"/>
    <property type="evidence" value="ECO:0007669"/>
    <property type="project" value="UniProtKB-UniRule"/>
</dbReference>
<dbReference type="NCBIfam" id="TIGR00761">
    <property type="entry name" value="argB"/>
    <property type="match status" value="1"/>
</dbReference>
<dbReference type="FunFam" id="3.40.1160.10:FF:000004">
    <property type="entry name" value="Acetylglutamate kinase"/>
    <property type="match status" value="1"/>
</dbReference>
<sequence>MNNNMQKYLDKAQVLIEALPYIQRFNRKVIVVKYGGSAMVDESLKRRVIEDVTLLKLCGFKPIIVHGGGKEISKWVGKVGMEPKFVNGLRVTDAETMEIAEMVLGRVNKSLVQLVESLGVRAIGVSGKDGALLKVEKKYSDGEDIGYVGDIKEVNAQILYDLLEKDFLPIVCPIGLDDEFNTYNINADDAACAIARAMKVEKLAFLTDIEGVYKDPQDPSTLISELEVSEAKELIGSGYIGGGMLPKLQNCIDAIESGVSRVHILDGRIPHCLLLEIFTNKGIGTAILNQKESRYYYGE</sequence>
<dbReference type="GO" id="GO:0005737">
    <property type="term" value="C:cytoplasm"/>
    <property type="evidence" value="ECO:0007669"/>
    <property type="project" value="UniProtKB-SubCell"/>
</dbReference>
<dbReference type="InterPro" id="IPR004662">
    <property type="entry name" value="AcgluKinase_fam"/>
</dbReference>
<dbReference type="PANTHER" id="PTHR23342:SF0">
    <property type="entry name" value="N-ACETYLGLUTAMATE SYNTHASE, MITOCHONDRIAL"/>
    <property type="match status" value="1"/>
</dbReference>
<dbReference type="CDD" id="cd04250">
    <property type="entry name" value="AAK_NAGK-C"/>
    <property type="match status" value="1"/>
</dbReference>
<reference evidence="11" key="2">
    <citation type="submission" date="2021-04" db="EMBL/GenBank/DDBJ databases">
        <authorList>
            <person name="Gilroy R."/>
        </authorList>
    </citation>
    <scope>NUCLEOTIDE SEQUENCE</scope>
    <source>
        <strain evidence="11">ChiSjej2B20-11307</strain>
    </source>
</reference>